<keyword evidence="7" id="KW-0067">ATP-binding</keyword>
<dbReference type="InterPro" id="IPR003661">
    <property type="entry name" value="HisK_dim/P_dom"/>
</dbReference>
<dbReference type="InterPro" id="IPR003594">
    <property type="entry name" value="HATPase_dom"/>
</dbReference>
<keyword evidence="6" id="KW-0418">Kinase</keyword>
<dbReference type="InterPro" id="IPR003018">
    <property type="entry name" value="GAF"/>
</dbReference>
<dbReference type="InterPro" id="IPR035965">
    <property type="entry name" value="PAS-like_dom_sf"/>
</dbReference>
<dbReference type="Gene3D" id="3.30.450.20">
    <property type="entry name" value="PAS domain"/>
    <property type="match status" value="1"/>
</dbReference>
<keyword evidence="8" id="KW-0902">Two-component regulatory system</keyword>
<dbReference type="InterPro" id="IPR013656">
    <property type="entry name" value="PAS_4"/>
</dbReference>
<dbReference type="EC" id="2.7.13.3" evidence="2"/>
<dbReference type="PRINTS" id="PR00344">
    <property type="entry name" value="BCTRLSENSOR"/>
</dbReference>
<dbReference type="SMART" id="SM00065">
    <property type="entry name" value="GAF"/>
    <property type="match status" value="1"/>
</dbReference>
<dbReference type="EMBL" id="DSXR01000092">
    <property type="protein sequence ID" value="HGS87763.1"/>
    <property type="molecule type" value="Genomic_DNA"/>
</dbReference>
<dbReference type="InterPro" id="IPR004358">
    <property type="entry name" value="Sig_transdc_His_kin-like_C"/>
</dbReference>
<organism evidence="10">
    <name type="scientific">Bellilinea caldifistulae</name>
    <dbReference type="NCBI Taxonomy" id="360411"/>
    <lineage>
        <taxon>Bacteria</taxon>
        <taxon>Bacillati</taxon>
        <taxon>Chloroflexota</taxon>
        <taxon>Anaerolineae</taxon>
        <taxon>Anaerolineales</taxon>
        <taxon>Anaerolineaceae</taxon>
        <taxon>Bellilinea</taxon>
    </lineage>
</organism>
<evidence type="ECO:0000313" key="10">
    <source>
        <dbReference type="EMBL" id="HGS87763.1"/>
    </source>
</evidence>
<dbReference type="GO" id="GO:0005524">
    <property type="term" value="F:ATP binding"/>
    <property type="evidence" value="ECO:0007669"/>
    <property type="project" value="UniProtKB-KW"/>
</dbReference>
<dbReference type="Gene3D" id="3.30.450.40">
    <property type="match status" value="1"/>
</dbReference>
<dbReference type="PANTHER" id="PTHR43065:SF10">
    <property type="entry name" value="PEROXIDE STRESS-ACTIVATED HISTIDINE KINASE MAK3"/>
    <property type="match status" value="1"/>
</dbReference>
<evidence type="ECO:0000256" key="5">
    <source>
        <dbReference type="ARBA" id="ARBA00022741"/>
    </source>
</evidence>
<sequence length="693" mass="77993">MQPEHLSVETSVGWEKIAKVYQALSSPAPLKNRLSQALNLLLPDQQERGAAIWLASPEQIWIGGHCPPSWEQQLHLQSGVLPFLIQKAMRSREAILQSPNRDIGAVLPIQWEGEIFGVFILTAPPLNERDVALWKEQIEPFARVLANEHGQGPAEADRLVLEVHQFLNEIHLNSSVWDFQQVTAQFTAAARNLMNADDAALILTDHVNPGLAIKRRLGVGRAWSGQISLRLEESLTRRALESRQILQSKDNGHMAFHPEIDRLPDLPVENLICAPLLAENMSLGVLQIINPQHDLRNPLIHSAFLVLINSLAAWMIKEQQATRLKITSAEMEARLWEITKSRNTLRTLFDSIPSSIYIIDRSYRIVAINLPRSQRARKEPWQMVGKKCYEALYNRSEICPGCRAVETFTQAVSTTRPVHEWLEGDRFIDWEITTYPIQEKNNLPHQVIVFEQDVTEKRSLEANLIQSEKMAAVGQLAAGIAHEINNPLAAIIANTQLLKRELLSDSADFMETLQLIETAGLRAANVVSGLLGISRKENKYEFEPLSLNESVRSALALVHHDLVRRSIEVVTDLQEDMPSLIASKNHLQSIWINLLVNSMDAMDKENGRIVITTRYAERNFIVTFEDNGKGIPQEYLSRIFEPFFTTKAAGRGTGLGLAITQRVIKEHQGEIRIESQLGQGVKITITLPDIPRG</sequence>
<gene>
    <name evidence="10" type="ORF">ENT17_09110</name>
</gene>
<dbReference type="GO" id="GO:0000155">
    <property type="term" value="F:phosphorelay sensor kinase activity"/>
    <property type="evidence" value="ECO:0007669"/>
    <property type="project" value="InterPro"/>
</dbReference>
<keyword evidence="4" id="KW-0808">Transferase</keyword>
<proteinExistence type="predicted"/>
<keyword evidence="5" id="KW-0547">Nucleotide-binding</keyword>
<name>A0A7C4L286_9CHLR</name>
<dbReference type="Pfam" id="PF00512">
    <property type="entry name" value="HisKA"/>
    <property type="match status" value="1"/>
</dbReference>
<reference evidence="10" key="1">
    <citation type="journal article" date="2020" name="mSystems">
        <title>Genome- and Community-Level Interaction Insights into Carbon Utilization and Element Cycling Functions of Hydrothermarchaeota in Hydrothermal Sediment.</title>
        <authorList>
            <person name="Zhou Z."/>
            <person name="Liu Y."/>
            <person name="Xu W."/>
            <person name="Pan J."/>
            <person name="Luo Z.H."/>
            <person name="Li M."/>
        </authorList>
    </citation>
    <scope>NUCLEOTIDE SEQUENCE [LARGE SCALE GENOMIC DNA]</scope>
    <source>
        <strain evidence="10">SpSt-556</strain>
    </source>
</reference>
<comment type="caution">
    <text evidence="10">The sequence shown here is derived from an EMBL/GenBank/DDBJ whole genome shotgun (WGS) entry which is preliminary data.</text>
</comment>
<dbReference type="Pfam" id="PF01590">
    <property type="entry name" value="GAF"/>
    <property type="match status" value="1"/>
</dbReference>
<dbReference type="SMART" id="SM00387">
    <property type="entry name" value="HATPase_c"/>
    <property type="match status" value="1"/>
</dbReference>
<evidence type="ECO:0000256" key="7">
    <source>
        <dbReference type="ARBA" id="ARBA00022840"/>
    </source>
</evidence>
<dbReference type="PROSITE" id="PS50109">
    <property type="entry name" value="HIS_KIN"/>
    <property type="match status" value="1"/>
</dbReference>
<dbReference type="InterPro" id="IPR029016">
    <property type="entry name" value="GAF-like_dom_sf"/>
</dbReference>
<evidence type="ECO:0000256" key="1">
    <source>
        <dbReference type="ARBA" id="ARBA00000085"/>
    </source>
</evidence>
<keyword evidence="3" id="KW-0597">Phosphoprotein</keyword>
<dbReference type="CDD" id="cd00082">
    <property type="entry name" value="HisKA"/>
    <property type="match status" value="1"/>
</dbReference>
<dbReference type="SUPFAM" id="SSF47384">
    <property type="entry name" value="Homodimeric domain of signal transducing histidine kinase"/>
    <property type="match status" value="1"/>
</dbReference>
<evidence type="ECO:0000259" key="9">
    <source>
        <dbReference type="PROSITE" id="PS50109"/>
    </source>
</evidence>
<dbReference type="Pfam" id="PF02518">
    <property type="entry name" value="HATPase_c"/>
    <property type="match status" value="1"/>
</dbReference>
<dbReference type="Gene3D" id="3.30.565.10">
    <property type="entry name" value="Histidine kinase-like ATPase, C-terminal domain"/>
    <property type="match status" value="1"/>
</dbReference>
<dbReference type="SUPFAM" id="SSF55781">
    <property type="entry name" value="GAF domain-like"/>
    <property type="match status" value="1"/>
</dbReference>
<dbReference type="SUPFAM" id="SSF55874">
    <property type="entry name" value="ATPase domain of HSP90 chaperone/DNA topoisomerase II/histidine kinase"/>
    <property type="match status" value="1"/>
</dbReference>
<dbReference type="InterPro" id="IPR005467">
    <property type="entry name" value="His_kinase_dom"/>
</dbReference>
<protein>
    <recommendedName>
        <fullName evidence="2">histidine kinase</fullName>
        <ecNumber evidence="2">2.7.13.3</ecNumber>
    </recommendedName>
</protein>
<comment type="catalytic activity">
    <reaction evidence="1">
        <text>ATP + protein L-histidine = ADP + protein N-phospho-L-histidine.</text>
        <dbReference type="EC" id="2.7.13.3"/>
    </reaction>
</comment>
<dbReference type="InterPro" id="IPR036890">
    <property type="entry name" value="HATPase_C_sf"/>
</dbReference>
<accession>A0A7C4L286</accession>
<dbReference type="PANTHER" id="PTHR43065">
    <property type="entry name" value="SENSOR HISTIDINE KINASE"/>
    <property type="match status" value="1"/>
</dbReference>
<dbReference type="SMART" id="SM00388">
    <property type="entry name" value="HisKA"/>
    <property type="match status" value="1"/>
</dbReference>
<dbReference type="AlphaFoldDB" id="A0A7C4L286"/>
<evidence type="ECO:0000256" key="6">
    <source>
        <dbReference type="ARBA" id="ARBA00022777"/>
    </source>
</evidence>
<dbReference type="InterPro" id="IPR036097">
    <property type="entry name" value="HisK_dim/P_sf"/>
</dbReference>
<feature type="domain" description="Histidine kinase" evidence="9">
    <location>
        <begin position="479"/>
        <end position="691"/>
    </location>
</feature>
<dbReference type="Pfam" id="PF08448">
    <property type="entry name" value="PAS_4"/>
    <property type="match status" value="1"/>
</dbReference>
<dbReference type="SUPFAM" id="SSF55785">
    <property type="entry name" value="PYP-like sensor domain (PAS domain)"/>
    <property type="match status" value="1"/>
</dbReference>
<evidence type="ECO:0000256" key="4">
    <source>
        <dbReference type="ARBA" id="ARBA00022679"/>
    </source>
</evidence>
<dbReference type="Gene3D" id="1.10.287.130">
    <property type="match status" value="1"/>
</dbReference>
<evidence type="ECO:0000256" key="2">
    <source>
        <dbReference type="ARBA" id="ARBA00012438"/>
    </source>
</evidence>
<evidence type="ECO:0000256" key="3">
    <source>
        <dbReference type="ARBA" id="ARBA00022553"/>
    </source>
</evidence>
<evidence type="ECO:0000256" key="8">
    <source>
        <dbReference type="ARBA" id="ARBA00023012"/>
    </source>
</evidence>